<feature type="region of interest" description="Disordered" evidence="6">
    <location>
        <begin position="183"/>
        <end position="208"/>
    </location>
</feature>
<evidence type="ECO:0000256" key="3">
    <source>
        <dbReference type="ARBA" id="ARBA00022837"/>
    </source>
</evidence>
<evidence type="ECO:0000313" key="7">
    <source>
        <dbReference type="EMBL" id="CAD7226093.1"/>
    </source>
</evidence>
<dbReference type="SUPFAM" id="SSF48350">
    <property type="entry name" value="GTPase activation domain, GAP"/>
    <property type="match status" value="1"/>
</dbReference>
<feature type="region of interest" description="Disordered" evidence="6">
    <location>
        <begin position="408"/>
        <end position="428"/>
    </location>
</feature>
<feature type="compositionally biased region" description="Basic residues" evidence="6">
    <location>
        <begin position="1939"/>
        <end position="1948"/>
    </location>
</feature>
<reference evidence="7" key="1">
    <citation type="submission" date="2020-11" db="EMBL/GenBank/DDBJ databases">
        <authorList>
            <person name="Tran Van P."/>
        </authorList>
    </citation>
    <scope>NUCLEOTIDE SEQUENCE</scope>
</reference>
<dbReference type="PANTHER" id="PTHR14095:SF0">
    <property type="entry name" value="MIP22305P"/>
    <property type="match status" value="1"/>
</dbReference>
<comment type="function">
    <text evidence="4">The B regulatory subunit might modulate substrate selectivity and catalytic activity, and might also direct the localization of the catalytic enzyme to a particular subcellular compartment.</text>
</comment>
<dbReference type="FunFam" id="1.10.238.230:FF:000001">
    <property type="entry name" value="Serine/threonine-protein phosphatase 2A regulatory subunit B'' subunit beta"/>
    <property type="match status" value="1"/>
</dbReference>
<dbReference type="InterPro" id="IPR041534">
    <property type="entry name" value="EF-hand_13"/>
</dbReference>
<organism evidence="7">
    <name type="scientific">Cyprideis torosa</name>
    <dbReference type="NCBI Taxonomy" id="163714"/>
    <lineage>
        <taxon>Eukaryota</taxon>
        <taxon>Metazoa</taxon>
        <taxon>Ecdysozoa</taxon>
        <taxon>Arthropoda</taxon>
        <taxon>Crustacea</taxon>
        <taxon>Oligostraca</taxon>
        <taxon>Ostracoda</taxon>
        <taxon>Podocopa</taxon>
        <taxon>Podocopida</taxon>
        <taxon>Cytherocopina</taxon>
        <taxon>Cytheroidea</taxon>
        <taxon>Cytherideidae</taxon>
        <taxon>Cyprideis</taxon>
    </lineage>
</organism>
<feature type="compositionally biased region" description="Acidic residues" evidence="6">
    <location>
        <begin position="1447"/>
        <end position="1460"/>
    </location>
</feature>
<feature type="compositionally biased region" description="Low complexity" evidence="6">
    <location>
        <begin position="367"/>
        <end position="378"/>
    </location>
</feature>
<gene>
    <name evidence="7" type="ORF">CTOB1V02_LOCUS4018</name>
</gene>
<dbReference type="InterPro" id="IPR000198">
    <property type="entry name" value="RhoGAP_dom"/>
</dbReference>
<feature type="compositionally biased region" description="Polar residues" evidence="6">
    <location>
        <begin position="74"/>
        <end position="97"/>
    </location>
</feature>
<dbReference type="Pfam" id="PF17958">
    <property type="entry name" value="EF-hand_13"/>
    <property type="match status" value="1"/>
</dbReference>
<feature type="region of interest" description="Disordered" evidence="6">
    <location>
        <begin position="1924"/>
        <end position="1948"/>
    </location>
</feature>
<evidence type="ECO:0000256" key="5">
    <source>
        <dbReference type="SAM" id="Coils"/>
    </source>
</evidence>
<feature type="compositionally biased region" description="Low complexity" evidence="6">
    <location>
        <begin position="183"/>
        <end position="194"/>
    </location>
</feature>
<dbReference type="GO" id="GO:0005085">
    <property type="term" value="F:guanyl-nucleotide exchange factor activity"/>
    <property type="evidence" value="ECO:0007669"/>
    <property type="project" value="InterPro"/>
</dbReference>
<dbReference type="SUPFAM" id="SSF50729">
    <property type="entry name" value="PH domain-like"/>
    <property type="match status" value="1"/>
</dbReference>
<dbReference type="PROSITE" id="PS50010">
    <property type="entry name" value="DH_2"/>
    <property type="match status" value="1"/>
</dbReference>
<dbReference type="PROSITE" id="PS50238">
    <property type="entry name" value="RHOGAP"/>
    <property type="match status" value="1"/>
</dbReference>
<feature type="compositionally biased region" description="Low complexity" evidence="6">
    <location>
        <begin position="51"/>
        <end position="66"/>
    </location>
</feature>
<dbReference type="SUPFAM" id="SSF48065">
    <property type="entry name" value="DBL homology domain (DH-domain)"/>
    <property type="match status" value="1"/>
</dbReference>
<dbReference type="GO" id="GO:0007165">
    <property type="term" value="P:signal transduction"/>
    <property type="evidence" value="ECO:0007669"/>
    <property type="project" value="InterPro"/>
</dbReference>
<dbReference type="InterPro" id="IPR002048">
    <property type="entry name" value="EF_hand_dom"/>
</dbReference>
<feature type="region of interest" description="Disordered" evidence="6">
    <location>
        <begin position="2353"/>
        <end position="2372"/>
    </location>
</feature>
<feature type="region of interest" description="Disordered" evidence="6">
    <location>
        <begin position="1514"/>
        <end position="1652"/>
    </location>
</feature>
<keyword evidence="1" id="KW-0343">GTPase activation</keyword>
<dbReference type="Gene3D" id="1.10.555.10">
    <property type="entry name" value="Rho GTPase activation protein"/>
    <property type="match status" value="1"/>
</dbReference>
<dbReference type="Gene3D" id="4.10.280.30">
    <property type="entry name" value="Bcr-Abl oncoprotein oligomerisation domain"/>
    <property type="match status" value="1"/>
</dbReference>
<keyword evidence="3" id="KW-0106">Calcium</keyword>
<dbReference type="InterPro" id="IPR011993">
    <property type="entry name" value="PH-like_dom_sf"/>
</dbReference>
<dbReference type="GO" id="GO:0005096">
    <property type="term" value="F:GTPase activator activity"/>
    <property type="evidence" value="ECO:0007669"/>
    <property type="project" value="UniProtKB-KW"/>
</dbReference>
<proteinExistence type="predicted"/>
<protein>
    <submittedName>
        <fullName evidence="7">Uncharacterized protein</fullName>
    </submittedName>
</protein>
<dbReference type="Gene3D" id="2.30.29.30">
    <property type="entry name" value="Pleckstrin-homology domain (PH domain)/Phosphotyrosine-binding domain (PTB)"/>
    <property type="match status" value="1"/>
</dbReference>
<dbReference type="CDD" id="cd21504">
    <property type="entry name" value="PPP2R3A_B-like"/>
    <property type="match status" value="1"/>
</dbReference>
<feature type="compositionally biased region" description="Low complexity" evidence="6">
    <location>
        <begin position="1536"/>
        <end position="1550"/>
    </location>
</feature>
<dbReference type="Gene3D" id="1.10.238.230">
    <property type="match status" value="1"/>
</dbReference>
<name>A0A7R8ZJH5_9CRUS</name>
<dbReference type="InterPro" id="IPR008936">
    <property type="entry name" value="Rho_GTPase_activation_prot"/>
</dbReference>
<dbReference type="Gene3D" id="1.10.238.10">
    <property type="entry name" value="EF-hand"/>
    <property type="match status" value="1"/>
</dbReference>
<dbReference type="InterPro" id="IPR048855">
    <property type="entry name" value="P2R3A_B_D_EF-hand"/>
</dbReference>
<dbReference type="SMART" id="SM00324">
    <property type="entry name" value="RhoGAP"/>
    <property type="match status" value="1"/>
</dbReference>
<feature type="region of interest" description="Disordered" evidence="6">
    <location>
        <begin position="37"/>
        <end position="101"/>
    </location>
</feature>
<feature type="compositionally biased region" description="Gly residues" evidence="6">
    <location>
        <begin position="2357"/>
        <end position="2368"/>
    </location>
</feature>
<dbReference type="FunFam" id="1.10.238.220:FF:000001">
    <property type="entry name" value="Serine/threonine-protein phosphatase 2A regulatory subunit B'' subunit alpha"/>
    <property type="match status" value="1"/>
</dbReference>
<feature type="compositionally biased region" description="Polar residues" evidence="6">
    <location>
        <begin position="124"/>
        <end position="139"/>
    </location>
</feature>
<dbReference type="Pfam" id="PF00620">
    <property type="entry name" value="RhoGAP"/>
    <property type="match status" value="1"/>
</dbReference>
<feature type="region of interest" description="Disordered" evidence="6">
    <location>
        <begin position="366"/>
        <end position="392"/>
    </location>
</feature>
<dbReference type="Pfam" id="PF00621">
    <property type="entry name" value="RhoGEF"/>
    <property type="match status" value="1"/>
</dbReference>
<keyword evidence="2" id="KW-0479">Metal-binding</keyword>
<feature type="compositionally biased region" description="Polar residues" evidence="6">
    <location>
        <begin position="1362"/>
        <end position="1378"/>
    </location>
</feature>
<feature type="region of interest" description="Disordered" evidence="6">
    <location>
        <begin position="506"/>
        <end position="534"/>
    </location>
</feature>
<dbReference type="InterPro" id="IPR018247">
    <property type="entry name" value="EF_Hand_1_Ca_BS"/>
</dbReference>
<dbReference type="Gene3D" id="1.10.238.220">
    <property type="match status" value="1"/>
</dbReference>
<dbReference type="Gene3D" id="1.20.900.10">
    <property type="entry name" value="Dbl homology (DH) domain"/>
    <property type="match status" value="1"/>
</dbReference>
<dbReference type="PROSITE" id="PS00018">
    <property type="entry name" value="EF_HAND_1"/>
    <property type="match status" value="1"/>
</dbReference>
<dbReference type="InterPro" id="IPR001849">
    <property type="entry name" value="PH_domain"/>
</dbReference>
<feature type="compositionally biased region" description="Basic and acidic residues" evidence="6">
    <location>
        <begin position="1461"/>
        <end position="1478"/>
    </location>
</feature>
<dbReference type="Pfam" id="PF19057">
    <property type="entry name" value="PH_19"/>
    <property type="match status" value="1"/>
</dbReference>
<dbReference type="PROSITE" id="PS50222">
    <property type="entry name" value="EF_HAND_2"/>
    <property type="match status" value="1"/>
</dbReference>
<feature type="compositionally biased region" description="Polar residues" evidence="6">
    <location>
        <begin position="1304"/>
        <end position="1313"/>
    </location>
</feature>
<feature type="region of interest" description="Disordered" evidence="6">
    <location>
        <begin position="591"/>
        <end position="612"/>
    </location>
</feature>
<feature type="compositionally biased region" description="Low complexity" evidence="6">
    <location>
        <begin position="1568"/>
        <end position="1581"/>
    </location>
</feature>
<feature type="compositionally biased region" description="Low complexity" evidence="6">
    <location>
        <begin position="325"/>
        <end position="341"/>
    </location>
</feature>
<feature type="region of interest" description="Disordered" evidence="6">
    <location>
        <begin position="457"/>
        <end position="484"/>
    </location>
</feature>
<feature type="region of interest" description="Disordered" evidence="6">
    <location>
        <begin position="325"/>
        <end position="345"/>
    </location>
</feature>
<feature type="compositionally biased region" description="Low complexity" evidence="6">
    <location>
        <begin position="234"/>
        <end position="251"/>
    </location>
</feature>
<dbReference type="PANTHER" id="PTHR14095">
    <property type="entry name" value="PHOSPHATASE 2A REGULATORY SUBUNIT-RELATED"/>
    <property type="match status" value="1"/>
</dbReference>
<dbReference type="SMART" id="SM00233">
    <property type="entry name" value="PH"/>
    <property type="match status" value="1"/>
</dbReference>
<feature type="compositionally biased region" description="Basic and acidic residues" evidence="6">
    <location>
        <begin position="1429"/>
        <end position="1439"/>
    </location>
</feature>
<evidence type="ECO:0000256" key="2">
    <source>
        <dbReference type="ARBA" id="ARBA00022723"/>
    </source>
</evidence>
<dbReference type="InterPro" id="IPR035899">
    <property type="entry name" value="DBL_dom_sf"/>
</dbReference>
<evidence type="ECO:0000256" key="4">
    <source>
        <dbReference type="ARBA" id="ARBA00093310"/>
    </source>
</evidence>
<feature type="region of interest" description="Disordered" evidence="6">
    <location>
        <begin position="220"/>
        <end position="302"/>
    </location>
</feature>
<feature type="region of interest" description="Disordered" evidence="6">
    <location>
        <begin position="1206"/>
        <end position="1478"/>
    </location>
</feature>
<sequence>MNAILKDRSEGSYSEVERLAQQISDHAEVLYQTWRSHGINPGRVLDKMRLPTAASSSPTPSQDSPSSPAPSSPITDWSRGQQATPSPFSVGQTNSSPIPDWAKAQTTPLAVNRRAPPASLPVGSPNSANSPNTKPPQRNSIFLNSAVDLLGSPGLEKQLEDLVAEFINEDKAARSFFPLSTQASTLPASTTSATREPESRLRRRGASPVASAVFKFERELQDRIHNKPTLPAAPSTNSGRTPSSPSSGRTPVVREIPILLEKDDDGGQPTPPPGTWPLKRHHFQPKDTPSPPTAPAKQPTKDTTKNYLDQVEEDLLRVLRAAAEAESSVSSAPTHTTPATSKQNRKALRDEFSAYMKAADMLSAELSSGAGRSQPSSSTWPHPHPLAQRRPEEALSTVDYAKLRFAHAQKQPQANHQTEGRSRSPGLVRHHKNRFESGLEPAWVFLDEPFLLPASSPVGSAGQSTSQALPSPDSTLPGSTTQTAPHLQEWLRRKANRKSLHQRPLAFASPGSAGEDGSSGVPNGEAAGVGLQPQLPHPELTEAQKQHIRERSISPTGYTSAGVAIRPFLTRGSVAERVYIFEKCPPEIKDRTGLHHKGTGVSPGSSGTNLGAWRSNEVHNRAQTYAAPAEEVKKSQQQVLGANGDHRPPHLQSKLALSTLRRQARRKPAEIPRFHFPRGKPLMGDQIEATIHRIEAAFSAFPRGQVTLDKFGVIAKACDLPLFTKAPLFNAALDASPSASSSISKGQFVEFWRSLLTRHSTIHAQFLAILSKNRRDYLIPEDFVTLLQDVVESHPGLSFLKDAVEFHSRYVHTVMARIFYKVNRSWTGRITLPELARSNLLEAIFQLEKEDDINQVREYFSYEHFYVIYCKFWELDTDHDLFIDKTDLSRHNDGAISSRMIERIFSGAVTRGKKEDRMSYTGFIWFLLSDEDKRTPTAIEYWFRCMDLDGDGYLSMYELHWFYQEQMERLEALGIEATSFQDTLCQMLDMVRPAERDKISLSDLKRSPLTPVFFDTFFNLEKYLEHEQRDPFTTLPYDENLSDWDRFCAEEYEILVAEEGDEEPTVQIVTLLTYSRDVDALPSDLMTSYEDFRSSWSARFPESEIPPEWVEDDTRATLQKRQAELERLRNEAANLQLRIEQEQFYVHYLEKFLSDAEAQRRASASGSSSSCASDDNACASEAVLSTPPREGVKGVNYITVIKVKEAPPPSPRLSTEDGFSGPSSLSSQPQPPVHLEGGAMTHPPKKVPPRPPPKRTSSTTKAMEVTDKPNPPTRPSIDTQNWRRSAPPGSYAPLPATPPAPSVGDQQLTSTPTRPVPLCRRSLPPQTLPVPKGSVEEEDDEDDDPVYDTVDPVTTQDGERGSTGSPVGTLQSNTSSLDGNRYVCWDTDASSSSPPGSRERKKQSRNTPEHRMTPDAATRCALTPDSEEDPLRAQPHELLRASSSEGNVDEDDDSGEDDSDDQRLAPPDDHPDGLDTIESKSLHLSGFVVASDNNPQQRINSLSFFASRAAVYSTPIDDASHPPPLLSSFSHHRSSPLRQQSYPSTSSSASGNRSKRVTPPQVPKRVGSESSSSSGHSGHTHLNPLRKQNSEGYVPSPSRRPRQIETEPPPPSPVTHGGLRPAVPSRGSVTSGGRMEPTSPSKTTDDTSGWHTRSSHILDGILKTERQYLDCLESLKKHMEALESNLTTSKGVIKRQDLSVIFKRVPELHAHHNVLYEQLLNGSHGEVLGEPFLQLATKLEDYGIFIANYQSALATIQRASQHNEQFAEISKSIALVGNPGKSLPLSDVLHKPISRIQAISEQLNPSRLESVGDRHVVRNDFIVEEVDGNRKLRHLFLFNDLIACAKCKEIPQSKPHSTGGNTSSGPSFTFEVKWWIPLSELLIPSDEPGKPIYTASSQSASQQLESLKSEASSIRGKIMRHESKEDLLSSSPNGSVGHPPKKRSLGLDRHRRKLETLESRLVLVSPNLLLRLCHLHRRSYTFLLSSDHDRAEWVTAIKQVKNIPRSPVGTAVTQEEIQQRLLSIGPQHLVRGPGGIGAHVFRKNSALQTPAPLVGDLIVKVLGTEGLNRTKDRDPQVFLELDSHGHFFQKARASLAPFLESERQEFRMELEGSTLLRVLLYALPVGLGTNRSDYHEYLIGKGYCDLLCLKGSRALETKVDVSPNVVLHLSLQYLSCEMTIRRPPKGKASALFGRSLDKVCGKEDRWLPFIIAACVHEVERRGMQELGIYRVSGSASDVAKLRKAFETSHDSAQSMIREVDIHAVTGILKLYLRELPEALFTDELYPSFFQSFHRRNGYEKEADLSAAWDLLPERNKKIIDFLLEHLILVNRDEKMNKMSLHNLATVLGPTVLRPGAKTGGGPSSGGKGNKNRETVQSANVEFITGTFDVMAQAGVFYFFLQRTEHRLRHDGK</sequence>
<dbReference type="Pfam" id="PF13499">
    <property type="entry name" value="EF-hand_7"/>
    <property type="match status" value="1"/>
</dbReference>
<keyword evidence="5" id="KW-0175">Coiled coil</keyword>
<evidence type="ECO:0000256" key="1">
    <source>
        <dbReference type="ARBA" id="ARBA00022468"/>
    </source>
</evidence>
<feature type="region of interest" description="Disordered" evidence="6">
    <location>
        <begin position="114"/>
        <end position="139"/>
    </location>
</feature>
<dbReference type="InterPro" id="IPR011992">
    <property type="entry name" value="EF-hand-dom_pair"/>
</dbReference>
<dbReference type="GO" id="GO:0019888">
    <property type="term" value="F:protein phosphatase regulator activity"/>
    <property type="evidence" value="ECO:0007669"/>
    <property type="project" value="TreeGrafter"/>
</dbReference>
<dbReference type="GO" id="GO:0000159">
    <property type="term" value="C:protein phosphatase type 2A complex"/>
    <property type="evidence" value="ECO:0007669"/>
    <property type="project" value="TreeGrafter"/>
</dbReference>
<dbReference type="InterPro" id="IPR036481">
    <property type="entry name" value="Bcr-Abl_oncoprot_oligo_sf"/>
</dbReference>
<dbReference type="EMBL" id="OB660742">
    <property type="protein sequence ID" value="CAD7226093.1"/>
    <property type="molecule type" value="Genomic_DNA"/>
</dbReference>
<dbReference type="OrthoDB" id="5586at2759"/>
<dbReference type="SMART" id="SM00325">
    <property type="entry name" value="RhoGEF"/>
    <property type="match status" value="1"/>
</dbReference>
<dbReference type="InterPro" id="IPR000219">
    <property type="entry name" value="DH_dom"/>
</dbReference>
<feature type="compositionally biased region" description="Acidic residues" evidence="6">
    <location>
        <begin position="1336"/>
        <end position="1346"/>
    </location>
</feature>
<dbReference type="Pfam" id="PF21161">
    <property type="entry name" value="P2R3B_EF-hand"/>
    <property type="match status" value="1"/>
</dbReference>
<dbReference type="SUPFAM" id="SSF47473">
    <property type="entry name" value="EF-hand"/>
    <property type="match status" value="2"/>
</dbReference>
<accession>A0A7R8ZJH5</accession>
<dbReference type="GO" id="GO:0005509">
    <property type="term" value="F:calcium ion binding"/>
    <property type="evidence" value="ECO:0007669"/>
    <property type="project" value="InterPro"/>
</dbReference>
<feature type="coiled-coil region" evidence="5">
    <location>
        <begin position="1111"/>
        <end position="1145"/>
    </location>
</feature>
<evidence type="ECO:0000256" key="6">
    <source>
        <dbReference type="SAM" id="MobiDB-lite"/>
    </source>
</evidence>
<dbReference type="FunFam" id="1.10.238.10:FF:000628">
    <property type="entry name" value="Serine/threonine-protein phosphatase 2A regulatory subunit B'' subunit beta"/>
    <property type="match status" value="1"/>
</dbReference>